<evidence type="ECO:0000256" key="2">
    <source>
        <dbReference type="ARBA" id="ARBA00022670"/>
    </source>
</evidence>
<name>A0A1A9I566_9BACT</name>
<proteinExistence type="inferred from homology"/>
<dbReference type="InterPro" id="IPR002933">
    <property type="entry name" value="Peptidase_M20"/>
</dbReference>
<dbReference type="PANTHER" id="PTHR45962">
    <property type="entry name" value="N-FATTY-ACYL-AMINO ACID SYNTHASE/HYDROLASE PM20D1"/>
    <property type="match status" value="1"/>
</dbReference>
<dbReference type="InterPro" id="IPR001261">
    <property type="entry name" value="ArgE/DapE_CS"/>
</dbReference>
<evidence type="ECO:0000256" key="1">
    <source>
        <dbReference type="ARBA" id="ARBA00006247"/>
    </source>
</evidence>
<reference evidence="7 8" key="1">
    <citation type="submission" date="2016-05" db="EMBL/GenBank/DDBJ databases">
        <title>Niabella ginsenosidivorans BS26 whole genome sequencing.</title>
        <authorList>
            <person name="Im W.T."/>
            <person name="Siddiqi M.Z."/>
        </authorList>
    </citation>
    <scope>NUCLEOTIDE SEQUENCE [LARGE SCALE GENOMIC DNA]</scope>
    <source>
        <strain evidence="7 8">BS26</strain>
    </source>
</reference>
<dbReference type="Gene3D" id="1.10.150.900">
    <property type="match status" value="1"/>
</dbReference>
<keyword evidence="4" id="KW-0378">Hydrolase</keyword>
<dbReference type="PANTHER" id="PTHR45962:SF1">
    <property type="entry name" value="N-FATTY-ACYL-AMINO ACID SYNTHASE_HYDROLASE PM20D1"/>
    <property type="match status" value="1"/>
</dbReference>
<dbReference type="Pfam" id="PF01546">
    <property type="entry name" value="Peptidase_M20"/>
    <property type="match status" value="1"/>
</dbReference>
<dbReference type="Proteomes" id="UP000077667">
    <property type="component" value="Chromosome"/>
</dbReference>
<keyword evidence="2" id="KW-0645">Protease</keyword>
<evidence type="ECO:0000313" key="7">
    <source>
        <dbReference type="EMBL" id="ANH81811.1"/>
    </source>
</evidence>
<accession>A0A1A9I566</accession>
<dbReference type="InterPro" id="IPR047177">
    <property type="entry name" value="Pept_M20A"/>
</dbReference>
<dbReference type="Pfam" id="PF07687">
    <property type="entry name" value="M20_dimer"/>
    <property type="match status" value="1"/>
</dbReference>
<evidence type="ECO:0000256" key="5">
    <source>
        <dbReference type="ARBA" id="ARBA00022833"/>
    </source>
</evidence>
<feature type="domain" description="Peptidase M20 dimerisation" evidence="6">
    <location>
        <begin position="265"/>
        <end position="404"/>
    </location>
</feature>
<dbReference type="SUPFAM" id="SSF55031">
    <property type="entry name" value="Bacterial exopeptidase dimerisation domain"/>
    <property type="match status" value="1"/>
</dbReference>
<dbReference type="SUPFAM" id="SSF53187">
    <property type="entry name" value="Zn-dependent exopeptidases"/>
    <property type="match status" value="1"/>
</dbReference>
<organism evidence="7 8">
    <name type="scientific">Niabella ginsenosidivorans</name>
    <dbReference type="NCBI Taxonomy" id="1176587"/>
    <lineage>
        <taxon>Bacteria</taxon>
        <taxon>Pseudomonadati</taxon>
        <taxon>Bacteroidota</taxon>
        <taxon>Chitinophagia</taxon>
        <taxon>Chitinophagales</taxon>
        <taxon>Chitinophagaceae</taxon>
        <taxon>Niabella</taxon>
    </lineage>
</organism>
<protein>
    <submittedName>
        <fullName evidence="7">Peptidase</fullName>
    </submittedName>
</protein>
<dbReference type="EMBL" id="CP015772">
    <property type="protein sequence ID" value="ANH81811.1"/>
    <property type="molecule type" value="Genomic_DNA"/>
</dbReference>
<keyword evidence="3" id="KW-0479">Metal-binding</keyword>
<keyword evidence="8" id="KW-1185">Reference proteome</keyword>
<dbReference type="GO" id="GO:0006508">
    <property type="term" value="P:proteolysis"/>
    <property type="evidence" value="ECO:0007669"/>
    <property type="project" value="UniProtKB-KW"/>
</dbReference>
<evidence type="ECO:0000313" key="8">
    <source>
        <dbReference type="Proteomes" id="UP000077667"/>
    </source>
</evidence>
<dbReference type="KEGG" id="nia:A8C56_13215"/>
<comment type="similarity">
    <text evidence="1">Belongs to the peptidase M20A family.</text>
</comment>
<dbReference type="InterPro" id="IPR011650">
    <property type="entry name" value="Peptidase_M20_dimer"/>
</dbReference>
<dbReference type="AlphaFoldDB" id="A0A1A9I566"/>
<dbReference type="InterPro" id="IPR036264">
    <property type="entry name" value="Bact_exopeptidase_dim_dom"/>
</dbReference>
<dbReference type="GO" id="GO:0046872">
    <property type="term" value="F:metal ion binding"/>
    <property type="evidence" value="ECO:0007669"/>
    <property type="project" value="UniProtKB-KW"/>
</dbReference>
<dbReference type="STRING" id="1176587.A8C56_13215"/>
<sequence>MKAVRKILLWLLIILAVLIGFVLIKTFTYSFKKIPVNQAEAVNISRDDSAIYRFSGGLKIPTVSTGELGDFDYTSFDAFKRYLRNNYPLVYQQTENYEVNGYGLVFKWKGTNPALKPILFLSHMDVVPPGDAPVKNKEEQIFRLQDKAVPAVTAVAKEWDYPPFSGAVANGRIYGRGALDMKGMLFSLMESMTRLIKEGYAPKRDIYLAFGFDEEVGGRKGAVKIAEDFKKKGLEFDAVYDEGGVILEKGSIGGIDTDVALIGCAEKGFLSARIKVKGLGGHSSMPPLESAIGKAAILMQRLEDNQMKPVITPLIQEFFNNVGGTMSFTTRLAIANKWLLKKALLSQLTKNNSTNALVRTTTALTMMKGSDGTNVLSPEVSFVVNFRLLPGNTVKEVKEHIANATKGFDVEVEEIDNTREASAVSQTSTKAYQMIEAGIQKVFPGVLTTPYLTVGGTDAYKYQIVSKNIYRFIPFKINSAEQQSIHSTNEYISIGNYEKMIYYFKYIMQNYDN</sequence>
<evidence type="ECO:0000256" key="3">
    <source>
        <dbReference type="ARBA" id="ARBA00022723"/>
    </source>
</evidence>
<dbReference type="Gene3D" id="3.40.630.10">
    <property type="entry name" value="Zn peptidases"/>
    <property type="match status" value="1"/>
</dbReference>
<dbReference type="PROSITE" id="PS00758">
    <property type="entry name" value="ARGE_DAPE_CPG2_1"/>
    <property type="match status" value="1"/>
</dbReference>
<keyword evidence="5" id="KW-0862">Zinc</keyword>
<gene>
    <name evidence="7" type="ORF">A8C56_13215</name>
</gene>
<dbReference type="GO" id="GO:0008233">
    <property type="term" value="F:peptidase activity"/>
    <property type="evidence" value="ECO:0007669"/>
    <property type="project" value="UniProtKB-KW"/>
</dbReference>
<evidence type="ECO:0000256" key="4">
    <source>
        <dbReference type="ARBA" id="ARBA00022801"/>
    </source>
</evidence>
<dbReference type="Gene3D" id="3.30.70.360">
    <property type="match status" value="1"/>
</dbReference>
<evidence type="ECO:0000259" key="6">
    <source>
        <dbReference type="Pfam" id="PF07687"/>
    </source>
</evidence>